<reference evidence="1" key="1">
    <citation type="journal article" date="2014" name="Front. Microbiol.">
        <title>High frequency of phylogenetically diverse reductive dehalogenase-homologous genes in deep subseafloor sedimentary metagenomes.</title>
        <authorList>
            <person name="Kawai M."/>
            <person name="Futagami T."/>
            <person name="Toyoda A."/>
            <person name="Takaki Y."/>
            <person name="Nishi S."/>
            <person name="Hori S."/>
            <person name="Arai W."/>
            <person name="Tsubouchi T."/>
            <person name="Morono Y."/>
            <person name="Uchiyama I."/>
            <person name="Ito T."/>
            <person name="Fujiyama A."/>
            <person name="Inagaki F."/>
            <person name="Takami H."/>
        </authorList>
    </citation>
    <scope>NUCLEOTIDE SEQUENCE</scope>
    <source>
        <strain evidence="1">Expedition CK06-06</strain>
    </source>
</reference>
<comment type="caution">
    <text evidence="1">The sequence shown here is derived from an EMBL/GenBank/DDBJ whole genome shotgun (WGS) entry which is preliminary data.</text>
</comment>
<dbReference type="EMBL" id="BARS01034025">
    <property type="protein sequence ID" value="GAG17591.1"/>
    <property type="molecule type" value="Genomic_DNA"/>
</dbReference>
<organism evidence="1">
    <name type="scientific">marine sediment metagenome</name>
    <dbReference type="NCBI Taxonomy" id="412755"/>
    <lineage>
        <taxon>unclassified sequences</taxon>
        <taxon>metagenomes</taxon>
        <taxon>ecological metagenomes</taxon>
    </lineage>
</organism>
<dbReference type="PANTHER" id="PTHR11933:SF5">
    <property type="entry name" value="MITOCHONDRIAL TRNA-SPECIFIC 2-THIOURIDYLASE 1"/>
    <property type="match status" value="1"/>
</dbReference>
<dbReference type="Gene3D" id="3.40.50.620">
    <property type="entry name" value="HUPs"/>
    <property type="match status" value="1"/>
</dbReference>
<dbReference type="GO" id="GO:0002143">
    <property type="term" value="P:tRNA wobble position uridine thiolation"/>
    <property type="evidence" value="ECO:0007669"/>
    <property type="project" value="TreeGrafter"/>
</dbReference>
<dbReference type="AlphaFoldDB" id="X0WXX2"/>
<accession>X0WXX2</accession>
<dbReference type="SUPFAM" id="SSF52402">
    <property type="entry name" value="Adenine nucleotide alpha hydrolases-like"/>
    <property type="match status" value="1"/>
</dbReference>
<name>X0WXX2_9ZZZZ</name>
<proteinExistence type="predicted"/>
<dbReference type="PANTHER" id="PTHR11933">
    <property type="entry name" value="TRNA 5-METHYLAMINOMETHYL-2-THIOURIDYLATE -METHYLTRANSFERASE"/>
    <property type="match status" value="1"/>
</dbReference>
<dbReference type="Pfam" id="PF03054">
    <property type="entry name" value="tRNA_Me_trans"/>
    <property type="match status" value="1"/>
</dbReference>
<evidence type="ECO:0008006" key="2">
    <source>
        <dbReference type="Google" id="ProtNLM"/>
    </source>
</evidence>
<protein>
    <recommendedName>
        <fullName evidence="2">Thil AANH domain-containing protein</fullName>
    </recommendedName>
</protein>
<gene>
    <name evidence="1" type="ORF">S01H1_52627</name>
</gene>
<sequence length="181" mass="20090">MSSKKKVFIALSSGVDSSTAAALMLEAGFDCEAVFMLTCDKALHTQTLAEKVAEKLGIKLYVLDLWDDFEKILDYFCSEYEKGRTPNPCVFCNRYIKFGKLFAFVQSKGADYFATGHYAKIIRTDSGPGLYEAEDQTKDQSYALAMIKRDVLGKLILPLGEKTKEQTRKLAAGLGLGLENK</sequence>
<evidence type="ECO:0000313" key="1">
    <source>
        <dbReference type="EMBL" id="GAG17591.1"/>
    </source>
</evidence>
<dbReference type="InterPro" id="IPR014729">
    <property type="entry name" value="Rossmann-like_a/b/a_fold"/>
</dbReference>
<feature type="non-terminal residue" evidence="1">
    <location>
        <position position="181"/>
    </location>
</feature>